<evidence type="ECO:0000256" key="1">
    <source>
        <dbReference type="SAM" id="Phobius"/>
    </source>
</evidence>
<keyword evidence="1" id="KW-1133">Transmembrane helix</keyword>
<gene>
    <name evidence="2" type="ORF">LCGC14_0617610</name>
</gene>
<proteinExistence type="predicted"/>
<protein>
    <submittedName>
        <fullName evidence="2">Uncharacterized protein</fullName>
    </submittedName>
</protein>
<dbReference type="EMBL" id="LAZR01001042">
    <property type="protein sequence ID" value="KKN51924.1"/>
    <property type="molecule type" value="Genomic_DNA"/>
</dbReference>
<name>A0A0F9RAM6_9ZZZZ</name>
<reference evidence="2" key="1">
    <citation type="journal article" date="2015" name="Nature">
        <title>Complex archaea that bridge the gap between prokaryotes and eukaryotes.</title>
        <authorList>
            <person name="Spang A."/>
            <person name="Saw J.H."/>
            <person name="Jorgensen S.L."/>
            <person name="Zaremba-Niedzwiedzka K."/>
            <person name="Martijn J."/>
            <person name="Lind A.E."/>
            <person name="van Eijk R."/>
            <person name="Schleper C."/>
            <person name="Guy L."/>
            <person name="Ettema T.J."/>
        </authorList>
    </citation>
    <scope>NUCLEOTIDE SEQUENCE</scope>
</reference>
<organism evidence="2">
    <name type="scientific">marine sediment metagenome</name>
    <dbReference type="NCBI Taxonomy" id="412755"/>
    <lineage>
        <taxon>unclassified sequences</taxon>
        <taxon>metagenomes</taxon>
        <taxon>ecological metagenomes</taxon>
    </lineage>
</organism>
<feature type="transmembrane region" description="Helical" evidence="1">
    <location>
        <begin position="44"/>
        <end position="61"/>
    </location>
</feature>
<accession>A0A0F9RAM6</accession>
<evidence type="ECO:0000313" key="2">
    <source>
        <dbReference type="EMBL" id="KKN51924.1"/>
    </source>
</evidence>
<comment type="caution">
    <text evidence="2">The sequence shown here is derived from an EMBL/GenBank/DDBJ whole genome shotgun (WGS) entry which is preliminary data.</text>
</comment>
<sequence>MGDTESILSYIYEQLLYPLNYSENTKIKRKTYFKYKRRMLKYRIIKTFLIIFIIFLTDKVFKLTENIYIL</sequence>
<dbReference type="AlphaFoldDB" id="A0A0F9RAM6"/>
<keyword evidence="1" id="KW-0472">Membrane</keyword>
<keyword evidence="1" id="KW-0812">Transmembrane</keyword>